<evidence type="ECO:0000256" key="1">
    <source>
        <dbReference type="SAM" id="MobiDB-lite"/>
    </source>
</evidence>
<proteinExistence type="predicted"/>
<accession>A0A4V2EMH8</accession>
<dbReference type="Proteomes" id="UP000292003">
    <property type="component" value="Unassembled WGS sequence"/>
</dbReference>
<evidence type="ECO:0000313" key="3">
    <source>
        <dbReference type="Proteomes" id="UP000292003"/>
    </source>
</evidence>
<dbReference type="OrthoDB" id="9973105at2"/>
<feature type="region of interest" description="Disordered" evidence="1">
    <location>
        <begin position="1"/>
        <end position="20"/>
    </location>
</feature>
<reference evidence="2 3" key="1">
    <citation type="submission" date="2019-02" db="EMBL/GenBank/DDBJ databases">
        <title>Draft genome sequence of Amycolatopsis sp. 8-3EHSu isolated from roots of Suaeda maritima.</title>
        <authorList>
            <person name="Duangmal K."/>
            <person name="Chantavorakit T."/>
        </authorList>
    </citation>
    <scope>NUCLEOTIDE SEQUENCE [LARGE SCALE GENOMIC DNA]</scope>
    <source>
        <strain evidence="2 3">8-3EHSu</strain>
    </source>
</reference>
<dbReference type="EMBL" id="SFCC01000002">
    <property type="protein sequence ID" value="RZQ65115.1"/>
    <property type="molecule type" value="Genomic_DNA"/>
</dbReference>
<comment type="caution">
    <text evidence="2">The sequence shown here is derived from an EMBL/GenBank/DDBJ whole genome shotgun (WGS) entry which is preliminary data.</text>
</comment>
<keyword evidence="3" id="KW-1185">Reference proteome</keyword>
<evidence type="ECO:0000313" key="2">
    <source>
        <dbReference type="EMBL" id="RZQ65115.1"/>
    </source>
</evidence>
<dbReference type="AlphaFoldDB" id="A0A4V2EMH8"/>
<gene>
    <name evidence="2" type="ORF">EWH70_04250</name>
</gene>
<sequence length="76" mass="8458">MSTRRDEPGEDSVSRAERKTAECLDNVADDLTEVADRLRRAVEDGTVPPNVAARLIRHLESLTARMRETEPPGVND</sequence>
<protein>
    <submittedName>
        <fullName evidence="2">Uncharacterized protein</fullName>
    </submittedName>
</protein>
<organism evidence="2 3">
    <name type="scientific">Amycolatopsis suaedae</name>
    <dbReference type="NCBI Taxonomy" id="2510978"/>
    <lineage>
        <taxon>Bacteria</taxon>
        <taxon>Bacillati</taxon>
        <taxon>Actinomycetota</taxon>
        <taxon>Actinomycetes</taxon>
        <taxon>Pseudonocardiales</taxon>
        <taxon>Pseudonocardiaceae</taxon>
        <taxon>Amycolatopsis</taxon>
    </lineage>
</organism>
<name>A0A4V2EMH8_9PSEU</name>
<dbReference type="RefSeq" id="WP_130473902.1">
    <property type="nucleotide sequence ID" value="NZ_SFCC01000002.1"/>
</dbReference>